<dbReference type="Gene3D" id="3.20.20.30">
    <property type="entry name" value="Luciferase-like domain"/>
    <property type="match status" value="1"/>
</dbReference>
<evidence type="ECO:0000313" key="2">
    <source>
        <dbReference type="Proteomes" id="UP001299970"/>
    </source>
</evidence>
<dbReference type="RefSeq" id="WP_241042104.1">
    <property type="nucleotide sequence ID" value="NZ_BAAAJF010000010.1"/>
</dbReference>
<accession>A0ABS9TSB1</accession>
<dbReference type="SUPFAM" id="SSF51679">
    <property type="entry name" value="Bacterial luciferase-like"/>
    <property type="match status" value="1"/>
</dbReference>
<reference evidence="1 2" key="1">
    <citation type="submission" date="2022-03" db="EMBL/GenBank/DDBJ databases">
        <title>Pseudonocardia alaer sp. nov., a novel actinomycete isolated from reed forest soil.</title>
        <authorList>
            <person name="Wang L."/>
        </authorList>
    </citation>
    <scope>NUCLEOTIDE SEQUENCE [LARGE SCALE GENOMIC DNA]</scope>
    <source>
        <strain evidence="1 2">Y-16303</strain>
    </source>
</reference>
<dbReference type="Proteomes" id="UP001299970">
    <property type="component" value="Unassembled WGS sequence"/>
</dbReference>
<organism evidence="1 2">
    <name type="scientific">Pseudonocardia alaniniphila</name>
    <dbReference type="NCBI Taxonomy" id="75291"/>
    <lineage>
        <taxon>Bacteria</taxon>
        <taxon>Bacillati</taxon>
        <taxon>Actinomycetota</taxon>
        <taxon>Actinomycetes</taxon>
        <taxon>Pseudonocardiales</taxon>
        <taxon>Pseudonocardiaceae</taxon>
        <taxon>Pseudonocardia</taxon>
    </lineage>
</organism>
<sequence length="112" mass="12255">MRSHEQARDLVHGTVVPFFTRAHAEYVMLEERAGDQPPPEAMGELLLATQAIGPVKLCVERIATRLAVPGVSRVLLHVESAGEPDAVMANLDRLAIDVVPRVRANSASRPRR</sequence>
<comment type="caution">
    <text evidence="1">The sequence shown here is derived from an EMBL/GenBank/DDBJ whole genome shotgun (WGS) entry which is preliminary data.</text>
</comment>
<proteinExistence type="predicted"/>
<evidence type="ECO:0000313" key="1">
    <source>
        <dbReference type="EMBL" id="MCH6171298.1"/>
    </source>
</evidence>
<dbReference type="EMBL" id="JAKXMK010000041">
    <property type="protein sequence ID" value="MCH6171298.1"/>
    <property type="molecule type" value="Genomic_DNA"/>
</dbReference>
<gene>
    <name evidence="1" type="ORF">MMF94_36855</name>
</gene>
<protein>
    <submittedName>
        <fullName evidence="1">Uncharacterized protein</fullName>
    </submittedName>
</protein>
<name>A0ABS9TSB1_9PSEU</name>
<dbReference type="InterPro" id="IPR036661">
    <property type="entry name" value="Luciferase-like_sf"/>
</dbReference>
<keyword evidence="2" id="KW-1185">Reference proteome</keyword>